<dbReference type="Gene3D" id="3.60.15.10">
    <property type="entry name" value="Ribonuclease Z/Hydroxyacylglutathione hydrolase-like"/>
    <property type="match status" value="1"/>
</dbReference>
<dbReference type="Proteomes" id="UP000748332">
    <property type="component" value="Unassembled WGS sequence"/>
</dbReference>
<organism evidence="1 2">
    <name type="scientific">Candidatus Dojkabacteria bacterium</name>
    <dbReference type="NCBI Taxonomy" id="2099670"/>
    <lineage>
        <taxon>Bacteria</taxon>
        <taxon>Candidatus Dojkabacteria</taxon>
    </lineage>
</organism>
<reference evidence="1" key="1">
    <citation type="submission" date="2020-04" db="EMBL/GenBank/DDBJ databases">
        <authorList>
            <person name="Zhang T."/>
        </authorList>
    </citation>
    <scope>NUCLEOTIDE SEQUENCE</scope>
    <source>
        <strain evidence="1">HKST-UBA16</strain>
    </source>
</reference>
<dbReference type="InterPro" id="IPR036866">
    <property type="entry name" value="RibonucZ/Hydroxyglut_hydro"/>
</dbReference>
<proteinExistence type="predicted"/>
<dbReference type="PANTHER" id="PTHR43546:SF3">
    <property type="entry name" value="UPF0173 METAL-DEPENDENT HYDROLASE MJ1163"/>
    <property type="match status" value="1"/>
</dbReference>
<keyword evidence="1" id="KW-0378">Hydrolase</keyword>
<sequence>MEIQFIAQSGFIITLDNGEVLTIDLWSENPVYPVKVKNVPKTNYIFITHDHSDHDLPTGLELAKRDKSFFLSNYEIARKASSEGLSNAVSANIGSLFEVGGIKVALVHAEHSSDTGLPVGFIIKTEKFTIYHMGDTGYFTGLDVLSEIYDIDILMVPIGGTYTMSPVEASYAVRDINPTWVIPIHYNTFPKISQDPEDFRSRVKNVAPATKVIIMEPGQVWNVPA</sequence>
<dbReference type="PANTHER" id="PTHR43546">
    <property type="entry name" value="UPF0173 METAL-DEPENDENT HYDROLASE MJ1163-RELATED"/>
    <property type="match status" value="1"/>
</dbReference>
<dbReference type="NCBIfam" id="NF001911">
    <property type="entry name" value="PRK00685.1"/>
    <property type="match status" value="1"/>
</dbReference>
<dbReference type="GO" id="GO:0016787">
    <property type="term" value="F:hydrolase activity"/>
    <property type="evidence" value="ECO:0007669"/>
    <property type="project" value="UniProtKB-KW"/>
</dbReference>
<comment type="caution">
    <text evidence="1">The sequence shown here is derived from an EMBL/GenBank/DDBJ whole genome shotgun (WGS) entry which is preliminary data.</text>
</comment>
<name>A0A955HXJ2_9BACT</name>
<accession>A0A955HXJ2</accession>
<gene>
    <name evidence="1" type="ORF">KC622_02730</name>
</gene>
<protein>
    <submittedName>
        <fullName evidence="1">Metal-dependent hydrolase</fullName>
    </submittedName>
</protein>
<evidence type="ECO:0000313" key="1">
    <source>
        <dbReference type="EMBL" id="MCA9375220.1"/>
    </source>
</evidence>
<dbReference type="InterPro" id="IPR050114">
    <property type="entry name" value="UPF0173_UPF0282_UlaG_hydrolase"/>
</dbReference>
<dbReference type="SUPFAM" id="SSF56281">
    <property type="entry name" value="Metallo-hydrolase/oxidoreductase"/>
    <property type="match status" value="1"/>
</dbReference>
<evidence type="ECO:0000313" key="2">
    <source>
        <dbReference type="Proteomes" id="UP000748332"/>
    </source>
</evidence>
<dbReference type="EMBL" id="JAGQLM010000118">
    <property type="protein sequence ID" value="MCA9375220.1"/>
    <property type="molecule type" value="Genomic_DNA"/>
</dbReference>
<dbReference type="AlphaFoldDB" id="A0A955HXJ2"/>
<dbReference type="Pfam" id="PF13483">
    <property type="entry name" value="Lactamase_B_3"/>
    <property type="match status" value="1"/>
</dbReference>
<reference evidence="1" key="2">
    <citation type="journal article" date="2021" name="Microbiome">
        <title>Successional dynamics and alternative stable states in a saline activated sludge microbial community over 9 years.</title>
        <authorList>
            <person name="Wang Y."/>
            <person name="Ye J."/>
            <person name="Ju F."/>
            <person name="Liu L."/>
            <person name="Boyd J.A."/>
            <person name="Deng Y."/>
            <person name="Parks D.H."/>
            <person name="Jiang X."/>
            <person name="Yin X."/>
            <person name="Woodcroft B.J."/>
            <person name="Tyson G.W."/>
            <person name="Hugenholtz P."/>
            <person name="Polz M.F."/>
            <person name="Zhang T."/>
        </authorList>
    </citation>
    <scope>NUCLEOTIDE SEQUENCE</scope>
    <source>
        <strain evidence="1">HKST-UBA16</strain>
    </source>
</reference>